<dbReference type="EMBL" id="CAJFCW020000004">
    <property type="protein sequence ID" value="CAG9111129.1"/>
    <property type="molecule type" value="Genomic_DNA"/>
</dbReference>
<accession>A0A811KSL6</accession>
<evidence type="ECO:0000313" key="2">
    <source>
        <dbReference type="Proteomes" id="UP000614601"/>
    </source>
</evidence>
<reference evidence="1" key="1">
    <citation type="submission" date="2020-09" db="EMBL/GenBank/DDBJ databases">
        <authorList>
            <person name="Kikuchi T."/>
        </authorList>
    </citation>
    <scope>NUCLEOTIDE SEQUENCE</scope>
    <source>
        <strain evidence="1">SH1</strain>
    </source>
</reference>
<protein>
    <submittedName>
        <fullName evidence="1">Uncharacterized protein</fullName>
    </submittedName>
</protein>
<organism evidence="1 2">
    <name type="scientific">Bursaphelenchus okinawaensis</name>
    <dbReference type="NCBI Taxonomy" id="465554"/>
    <lineage>
        <taxon>Eukaryota</taxon>
        <taxon>Metazoa</taxon>
        <taxon>Ecdysozoa</taxon>
        <taxon>Nematoda</taxon>
        <taxon>Chromadorea</taxon>
        <taxon>Rhabditida</taxon>
        <taxon>Tylenchina</taxon>
        <taxon>Tylenchomorpha</taxon>
        <taxon>Aphelenchoidea</taxon>
        <taxon>Aphelenchoididae</taxon>
        <taxon>Bursaphelenchus</taxon>
    </lineage>
</organism>
<name>A0A811KSL6_9BILA</name>
<comment type="caution">
    <text evidence="1">The sequence shown here is derived from an EMBL/GenBank/DDBJ whole genome shotgun (WGS) entry which is preliminary data.</text>
</comment>
<dbReference type="EMBL" id="CAJFDH010000004">
    <property type="protein sequence ID" value="CAD5218608.1"/>
    <property type="molecule type" value="Genomic_DNA"/>
</dbReference>
<sequence length="402" mass="45373">MPNQQYRPFSNLILKSGKTYMFADGSAIPNTTKLNWLNGYPKGNKVVVLSQDLGLYDIAGSTTSVMHCMSEPTKRTGSTISQTYQLWYVRLPYEMQIIENAFSTTVDSLQDCVDYAATDSTVILLQYNLNTSLCVGATFYADYNYNETSSDTVVYYIVSHRCLKSVTIAEAERLMIEGLMIEGLYKDLTSPKVSSTLNSTLSYSMYSNNYCYTKCPQLKTNASNVHQFYYNWQVGLDNSTSTEYYNFIMNRAQVMMMTQYTCEPTVTTRLYYSGRIYCFAVILHFLATGNITTQCTERLTSGYPIKFVSDLVYSKLYGTPNVQGRPFGNVILKSNETYMYADGTAVPNTTTLRWASGYLKGYKVVVVNNKFELFDISGTTYGWLHCASDPIKRSPPTVCTVS</sequence>
<dbReference type="AlphaFoldDB" id="A0A811KSL6"/>
<dbReference type="Proteomes" id="UP000614601">
    <property type="component" value="Unassembled WGS sequence"/>
</dbReference>
<gene>
    <name evidence="1" type="ORF">BOKJ2_LOCUS7818</name>
</gene>
<evidence type="ECO:0000313" key="1">
    <source>
        <dbReference type="EMBL" id="CAD5218608.1"/>
    </source>
</evidence>
<dbReference type="Proteomes" id="UP000783686">
    <property type="component" value="Unassembled WGS sequence"/>
</dbReference>
<proteinExistence type="predicted"/>
<keyword evidence="2" id="KW-1185">Reference proteome</keyword>